<accession>A0A3B0SK16</accession>
<dbReference type="AlphaFoldDB" id="A0A3B0SK16"/>
<dbReference type="GO" id="GO:0044569">
    <property type="term" value="C:[Ni-Fe] hydrogenase complex"/>
    <property type="evidence" value="ECO:0007669"/>
    <property type="project" value="TreeGrafter"/>
</dbReference>
<gene>
    <name evidence="3" type="ORF">MNBD_ACTINO01-88</name>
</gene>
<sequence>MPVVDAPTDSILYALASHGVTRRRFLEFCAATTAILSLPQSYAPRIAQALEDKKKPTVVWLEFQDCAGNTESFLRAVAPSVGEIVLDVLAVEYHETIMAAAGFQAEAAKDAAVAEGGHIVVVEGSVPTGANGVYCTIGGKTAVQILQEVTAGAAAVITVGTCSSYGGLPAASPNPTGAVGVPALVSGVPVINLPGCPMNVDNMVATIVHFLTFGALPAVDGVGRPLFAYGERIHDHCERRAHFDAGQFAQ</sequence>
<dbReference type="SUPFAM" id="SSF56770">
    <property type="entry name" value="HydA/Nqo6-like"/>
    <property type="match status" value="1"/>
</dbReference>
<dbReference type="GO" id="GO:0009375">
    <property type="term" value="C:ferredoxin hydrogenase complex"/>
    <property type="evidence" value="ECO:0007669"/>
    <property type="project" value="InterPro"/>
</dbReference>
<dbReference type="Pfam" id="PF01058">
    <property type="entry name" value="Oxidored_q6"/>
    <property type="match status" value="1"/>
</dbReference>
<dbReference type="PANTHER" id="PTHR30013:SF7">
    <property type="entry name" value="HYDROGENASE-2 SMALL CHAIN"/>
    <property type="match status" value="1"/>
</dbReference>
<dbReference type="PANTHER" id="PTHR30013">
    <property type="entry name" value="NIFE / NIFESE HYDROGENASE SMALL SUBUNIT FAMILY MEMBER"/>
    <property type="match status" value="1"/>
</dbReference>
<feature type="non-terminal residue" evidence="3">
    <location>
        <position position="250"/>
    </location>
</feature>
<organism evidence="3">
    <name type="scientific">hydrothermal vent metagenome</name>
    <dbReference type="NCBI Taxonomy" id="652676"/>
    <lineage>
        <taxon>unclassified sequences</taxon>
        <taxon>metagenomes</taxon>
        <taxon>ecological metagenomes</taxon>
    </lineage>
</organism>
<dbReference type="GO" id="GO:0008901">
    <property type="term" value="F:ferredoxin hydrogenase activity"/>
    <property type="evidence" value="ECO:0007669"/>
    <property type="project" value="InterPro"/>
</dbReference>
<dbReference type="GO" id="GO:0051536">
    <property type="term" value="F:iron-sulfur cluster binding"/>
    <property type="evidence" value="ECO:0007669"/>
    <property type="project" value="InterPro"/>
</dbReference>
<dbReference type="NCBIfam" id="TIGR00391">
    <property type="entry name" value="hydA"/>
    <property type="match status" value="1"/>
</dbReference>
<dbReference type="Gene3D" id="3.40.50.700">
    <property type="entry name" value="NADH:ubiquinone oxidoreductase-like, 20kDa subunit"/>
    <property type="match status" value="1"/>
</dbReference>
<evidence type="ECO:0000259" key="2">
    <source>
        <dbReference type="Pfam" id="PF01058"/>
    </source>
</evidence>
<dbReference type="PROSITE" id="PS51318">
    <property type="entry name" value="TAT"/>
    <property type="match status" value="1"/>
</dbReference>
<dbReference type="InterPro" id="IPR006137">
    <property type="entry name" value="NADH_UbQ_OxRdtase-like_20kDa"/>
</dbReference>
<dbReference type="EC" id="1.12.5.1" evidence="3"/>
<dbReference type="InterPro" id="IPR006311">
    <property type="entry name" value="TAT_signal"/>
</dbReference>
<dbReference type="PRINTS" id="PR00614">
    <property type="entry name" value="NIHGNASESMLL"/>
</dbReference>
<dbReference type="InterPro" id="IPR001821">
    <property type="entry name" value="NiFe_hydrogenase_ssu"/>
</dbReference>
<feature type="domain" description="NADH:ubiquinone oxidoreductase-like 20kDa subunit" evidence="2">
    <location>
        <begin position="66"/>
        <end position="209"/>
    </location>
</feature>
<keyword evidence="1 3" id="KW-0560">Oxidoreductase</keyword>
<evidence type="ECO:0000313" key="3">
    <source>
        <dbReference type="EMBL" id="VAW06155.1"/>
    </source>
</evidence>
<proteinExistence type="predicted"/>
<evidence type="ECO:0000256" key="1">
    <source>
        <dbReference type="ARBA" id="ARBA00023002"/>
    </source>
</evidence>
<dbReference type="GO" id="GO:0016020">
    <property type="term" value="C:membrane"/>
    <property type="evidence" value="ECO:0007669"/>
    <property type="project" value="TreeGrafter"/>
</dbReference>
<dbReference type="GO" id="GO:0009055">
    <property type="term" value="F:electron transfer activity"/>
    <property type="evidence" value="ECO:0007669"/>
    <property type="project" value="TreeGrafter"/>
</dbReference>
<dbReference type="EMBL" id="UOEI01000455">
    <property type="protein sequence ID" value="VAW06155.1"/>
    <property type="molecule type" value="Genomic_DNA"/>
</dbReference>
<name>A0A3B0SK16_9ZZZZ</name>
<protein>
    <submittedName>
        <fullName evidence="3">Quinone-reactive Ni/Fe-hydrogenase small chain</fullName>
        <ecNumber evidence="3">1.12.5.1</ecNumber>
    </submittedName>
</protein>
<dbReference type="InterPro" id="IPR037024">
    <property type="entry name" value="NiFe_Hase_small_N_sf"/>
</dbReference>
<dbReference type="GO" id="GO:0009061">
    <property type="term" value="P:anaerobic respiration"/>
    <property type="evidence" value="ECO:0007669"/>
    <property type="project" value="TreeGrafter"/>
</dbReference>
<reference evidence="3" key="1">
    <citation type="submission" date="2018-06" db="EMBL/GenBank/DDBJ databases">
        <authorList>
            <person name="Zhirakovskaya E."/>
        </authorList>
    </citation>
    <scope>NUCLEOTIDE SEQUENCE</scope>
</reference>
<dbReference type="GO" id="GO:0047067">
    <property type="term" value="F:hydrogen:quinone oxidoreductase activity"/>
    <property type="evidence" value="ECO:0007669"/>
    <property type="project" value="UniProtKB-EC"/>
</dbReference>